<dbReference type="Proteomes" id="UP000054010">
    <property type="component" value="Unassembled WGS sequence"/>
</dbReference>
<protein>
    <recommendedName>
        <fullName evidence="4">DUF3054 domain-containing protein</fullName>
    </recommendedName>
</protein>
<reference evidence="2 3" key="1">
    <citation type="journal article" date="2011" name="J. Bacteriol.">
        <title>Draft genome sequence of the anoxygenic filamentous phototrophic bacterium Oscillochloris trichoides subsp. DG-6.</title>
        <authorList>
            <person name="Kuznetsov B.B."/>
            <person name="Ivanovsky R.N."/>
            <person name="Keppen O.I."/>
            <person name="Sukhacheva M.V."/>
            <person name="Bumazhkin B.K."/>
            <person name="Patutina E.O."/>
            <person name="Beletsky A.V."/>
            <person name="Mardanov A.V."/>
            <person name="Baslerov R.V."/>
            <person name="Panteleeva A.N."/>
            <person name="Kolganova T.V."/>
            <person name="Ravin N.V."/>
            <person name="Skryabin K.G."/>
        </authorList>
    </citation>
    <scope>NUCLEOTIDE SEQUENCE [LARGE SCALE GENOMIC DNA]</scope>
    <source>
        <strain evidence="2 3">DG-6</strain>
    </source>
</reference>
<gene>
    <name evidence="2" type="ORF">OSCT_1720</name>
</gene>
<dbReference type="EMBL" id="ADVR01000052">
    <property type="protein sequence ID" value="EFO80495.1"/>
    <property type="molecule type" value="Genomic_DNA"/>
</dbReference>
<feature type="transmembrane region" description="Helical" evidence="1">
    <location>
        <begin position="37"/>
        <end position="59"/>
    </location>
</feature>
<dbReference type="InterPro" id="IPR021414">
    <property type="entry name" value="DUF3054"/>
</dbReference>
<dbReference type="PANTHER" id="PTHR35283:SF3">
    <property type="entry name" value="T12C22.21 PROTEIN"/>
    <property type="match status" value="1"/>
</dbReference>
<name>E1IEG9_9CHLR</name>
<dbReference type="AlphaFoldDB" id="E1IEG9"/>
<proteinExistence type="predicted"/>
<dbReference type="PANTHER" id="PTHR35283">
    <property type="entry name" value="T12C22.21 PROTEIN"/>
    <property type="match status" value="1"/>
</dbReference>
<dbReference type="Pfam" id="PF11255">
    <property type="entry name" value="DUF3054"/>
    <property type="match status" value="1"/>
</dbReference>
<feature type="transmembrane region" description="Helical" evidence="1">
    <location>
        <begin position="79"/>
        <end position="96"/>
    </location>
</feature>
<keyword evidence="1" id="KW-0812">Transmembrane</keyword>
<accession>E1IEG9</accession>
<keyword evidence="1" id="KW-0472">Membrane</keyword>
<dbReference type="STRING" id="765420.OSCT_1720"/>
<evidence type="ECO:0000256" key="1">
    <source>
        <dbReference type="SAM" id="Phobius"/>
    </source>
</evidence>
<dbReference type="eggNOG" id="ENOG5033G2Q">
    <property type="taxonomic scope" value="Bacteria"/>
</dbReference>
<feature type="transmembrane region" description="Helical" evidence="1">
    <location>
        <begin position="102"/>
        <end position="126"/>
    </location>
</feature>
<keyword evidence="1" id="KW-1133">Transmembrane helix</keyword>
<dbReference type="OrthoDB" id="160335at2"/>
<dbReference type="HOGENOM" id="CLU_143267_0_0_0"/>
<comment type="caution">
    <text evidence="2">The sequence shown here is derived from an EMBL/GenBank/DDBJ whole genome shotgun (WGS) entry which is preliminary data.</text>
</comment>
<keyword evidence="3" id="KW-1185">Reference proteome</keyword>
<sequence>MPTSNRMITLLVGDTIALLIFAAIGRNSHGAAIGPAAFAQVFTTALPFLVGWLISAPLFGAYSPSTTANPLIMLRHTSIAWVAALLLGAVIRATMIGRFSPFSFYVVTFIVALFILCGWRALFAVWEERGSLGRR</sequence>
<evidence type="ECO:0008006" key="4">
    <source>
        <dbReference type="Google" id="ProtNLM"/>
    </source>
</evidence>
<evidence type="ECO:0000313" key="3">
    <source>
        <dbReference type="Proteomes" id="UP000054010"/>
    </source>
</evidence>
<evidence type="ECO:0000313" key="2">
    <source>
        <dbReference type="EMBL" id="EFO80495.1"/>
    </source>
</evidence>
<organism evidence="2 3">
    <name type="scientific">Oscillochloris trichoides DG-6</name>
    <dbReference type="NCBI Taxonomy" id="765420"/>
    <lineage>
        <taxon>Bacteria</taxon>
        <taxon>Bacillati</taxon>
        <taxon>Chloroflexota</taxon>
        <taxon>Chloroflexia</taxon>
        <taxon>Chloroflexales</taxon>
        <taxon>Chloroflexineae</taxon>
        <taxon>Oscillochloridaceae</taxon>
        <taxon>Oscillochloris</taxon>
    </lineage>
</organism>
<feature type="transmembrane region" description="Helical" evidence="1">
    <location>
        <begin position="7"/>
        <end position="25"/>
    </location>
</feature>